<dbReference type="Proteomes" id="UP000251647">
    <property type="component" value="Unassembled WGS sequence"/>
</dbReference>
<accession>A0A2T3Q673</accession>
<dbReference type="RefSeq" id="WP_005306826.1">
    <property type="nucleotide sequence ID" value="NZ_PYOG01000042.1"/>
</dbReference>
<dbReference type="EMBL" id="UATL01000008">
    <property type="protein sequence ID" value="SPY45988.1"/>
    <property type="molecule type" value="Genomic_DNA"/>
</dbReference>
<keyword evidence="1" id="KW-0472">Membrane</keyword>
<evidence type="ECO:0000313" key="2">
    <source>
        <dbReference type="EMBL" id="SPY45988.1"/>
    </source>
</evidence>
<dbReference type="OrthoDB" id="8613458at2"/>
<proteinExistence type="predicted"/>
<keyword evidence="1" id="KW-0812">Transmembrane</keyword>
<keyword evidence="1" id="KW-1133">Transmembrane helix</keyword>
<protein>
    <submittedName>
        <fullName evidence="2">Uncharacterized protein</fullName>
    </submittedName>
</protein>
<name>A0A2T3Q673_PHODM</name>
<feature type="transmembrane region" description="Helical" evidence="1">
    <location>
        <begin position="335"/>
        <end position="358"/>
    </location>
</feature>
<organism evidence="2 3">
    <name type="scientific">Photobacterium damselae</name>
    <dbReference type="NCBI Taxonomy" id="38293"/>
    <lineage>
        <taxon>Bacteria</taxon>
        <taxon>Pseudomonadati</taxon>
        <taxon>Pseudomonadota</taxon>
        <taxon>Gammaproteobacteria</taxon>
        <taxon>Vibrionales</taxon>
        <taxon>Vibrionaceae</taxon>
        <taxon>Photobacterium</taxon>
    </lineage>
</organism>
<evidence type="ECO:0000256" key="1">
    <source>
        <dbReference type="SAM" id="Phobius"/>
    </source>
</evidence>
<reference evidence="2 3" key="1">
    <citation type="submission" date="2018-06" db="EMBL/GenBank/DDBJ databases">
        <authorList>
            <consortium name="Pathogen Informatics"/>
            <person name="Doyle S."/>
        </authorList>
    </citation>
    <scope>NUCLEOTIDE SEQUENCE [LARGE SCALE GENOMIC DNA]</scope>
    <source>
        <strain evidence="2 3">NCTC11647</strain>
    </source>
</reference>
<dbReference type="AlphaFoldDB" id="A0A2T3Q673"/>
<evidence type="ECO:0000313" key="3">
    <source>
        <dbReference type="Proteomes" id="UP000251647"/>
    </source>
</evidence>
<gene>
    <name evidence="2" type="ORF">NCTC11647_04333</name>
</gene>
<sequence>MEIRAFAYSIDYNNYITTNDGKLKIFYIKEVVNELLRRPDAFDHIDFMSTNPDQEARIKLIPKKIHGVDQFVRIEHDNMVIPQKNETKYGIVEALSRIIVMTLETNKETFKFNLESIRKGSKLLFCNKKIYYPDLICTFPETHELYEKWGGRFIILINYHNHYKPDMLSDYESYNIPVFVIDIDIDSDKIFPQERSNIESYTQEDVDIYIDRLYSHFVKKINSRLLIDPSSTKYSKYIIKTKEDEIKDKDNIIFGLNQRITSADNKLLKLKEIENELNTTVDLAMDLKGKLSFIEADNLRYIDINRQLSLEKDVQKRKIASLHQKYNDCESKLDLFRLISISLIIFVFLLIILLVLYII</sequence>